<accession>A0A645I1W3</accession>
<sequence length="88" mass="10479">MLKTHPDVFEQLHHEIMLAEEVFHLRHRNAVGVNPDGIFGMERLFLVRRAALRRRGHCHQMEQGFLKIMLRLRHAIRNIDPRARRQPG</sequence>
<comment type="caution">
    <text evidence="1">The sequence shown here is derived from an EMBL/GenBank/DDBJ whole genome shotgun (WGS) entry which is preliminary data.</text>
</comment>
<proteinExistence type="predicted"/>
<evidence type="ECO:0000313" key="1">
    <source>
        <dbReference type="EMBL" id="MPN41493.1"/>
    </source>
</evidence>
<gene>
    <name evidence="1" type="ORF">SDC9_189039</name>
</gene>
<dbReference type="AlphaFoldDB" id="A0A645I1W3"/>
<dbReference type="EMBL" id="VSSQ01098581">
    <property type="protein sequence ID" value="MPN41493.1"/>
    <property type="molecule type" value="Genomic_DNA"/>
</dbReference>
<protein>
    <submittedName>
        <fullName evidence="1">Uncharacterized protein</fullName>
    </submittedName>
</protein>
<name>A0A645I1W3_9ZZZZ</name>
<reference evidence="1" key="1">
    <citation type="submission" date="2019-08" db="EMBL/GenBank/DDBJ databases">
        <authorList>
            <person name="Kucharzyk K."/>
            <person name="Murdoch R.W."/>
            <person name="Higgins S."/>
            <person name="Loffler F."/>
        </authorList>
    </citation>
    <scope>NUCLEOTIDE SEQUENCE</scope>
</reference>
<organism evidence="1">
    <name type="scientific">bioreactor metagenome</name>
    <dbReference type="NCBI Taxonomy" id="1076179"/>
    <lineage>
        <taxon>unclassified sequences</taxon>
        <taxon>metagenomes</taxon>
        <taxon>ecological metagenomes</taxon>
    </lineage>
</organism>